<proteinExistence type="predicted"/>
<dbReference type="Proteomes" id="UP000583944">
    <property type="component" value="Unassembled WGS sequence"/>
</dbReference>
<dbReference type="VEuPathDB" id="TriTrypDB:BCY84_00022"/>
<protein>
    <submittedName>
        <fullName evidence="2">Uncharacterized protein</fullName>
    </submittedName>
</protein>
<accession>A0A7J6XI77</accession>
<organism evidence="2 3">
    <name type="scientific">Trypanosoma cruzi</name>
    <dbReference type="NCBI Taxonomy" id="5693"/>
    <lineage>
        <taxon>Eukaryota</taxon>
        <taxon>Discoba</taxon>
        <taxon>Euglenozoa</taxon>
        <taxon>Kinetoplastea</taxon>
        <taxon>Metakinetoplastina</taxon>
        <taxon>Trypanosomatida</taxon>
        <taxon>Trypanosomatidae</taxon>
        <taxon>Trypanosoma</taxon>
        <taxon>Schizotrypanum</taxon>
    </lineage>
</organism>
<gene>
    <name evidence="2" type="ORF">ECC02_013548</name>
</gene>
<evidence type="ECO:0000313" key="3">
    <source>
        <dbReference type="Proteomes" id="UP000583944"/>
    </source>
</evidence>
<feature type="region of interest" description="Disordered" evidence="1">
    <location>
        <begin position="1"/>
        <end position="32"/>
    </location>
</feature>
<dbReference type="EMBL" id="JABDHM010000686">
    <property type="protein sequence ID" value="KAF5213903.1"/>
    <property type="molecule type" value="Genomic_DNA"/>
</dbReference>
<reference evidence="2 3" key="1">
    <citation type="journal article" date="2019" name="Genome Biol. Evol.">
        <title>Nanopore Sequencing Significantly Improves Genome Assembly of the Protozoan Parasite Trypanosoma cruzi.</title>
        <authorList>
            <person name="Diaz-Viraque F."/>
            <person name="Pita S."/>
            <person name="Greif G."/>
            <person name="de Souza R.C.M."/>
            <person name="Iraola G."/>
            <person name="Robello C."/>
        </authorList>
    </citation>
    <scope>NUCLEOTIDE SEQUENCE [LARGE SCALE GENOMIC DNA]</scope>
    <source>
        <strain evidence="2 3">Berenice</strain>
    </source>
</reference>
<dbReference type="VEuPathDB" id="TriTrypDB:ECC02_013548"/>
<dbReference type="AlphaFoldDB" id="A0A7J6XI77"/>
<evidence type="ECO:0000256" key="1">
    <source>
        <dbReference type="SAM" id="MobiDB-lite"/>
    </source>
</evidence>
<feature type="region of interest" description="Disordered" evidence="1">
    <location>
        <begin position="271"/>
        <end position="293"/>
    </location>
</feature>
<feature type="region of interest" description="Disordered" evidence="1">
    <location>
        <begin position="145"/>
        <end position="169"/>
    </location>
</feature>
<name>A0A7J6XI77_TRYCR</name>
<evidence type="ECO:0000313" key="2">
    <source>
        <dbReference type="EMBL" id="KAF5213903.1"/>
    </source>
</evidence>
<sequence>MPADDVTSGGMPPMISGQTIIGMGGHKRQQRRRQQQEQLSLSLCCLREVNIPPATADCAIVTLHARRGCVNTSCSLLRLKRCLTPSTKCIGAGRAWAARENHNDVRVTESQHVCCDVVAWHLHTHTHAAPASSLLCPPSAGVATHTGSSKITSPSTIQNQHRHPSRRKDLGCQHGLPAALPSTLKHGAVHALIFLVCSQPFASHILRWADVHKSTPQKATVIAHALAMSVCVCMDPLLTRAGRQPAAGALVPVHRLQHGKEKTAYSRCTYSHQQHQHAGRQPSFLSTSRNAEK</sequence>
<feature type="compositionally biased region" description="Polar residues" evidence="1">
    <location>
        <begin position="283"/>
        <end position="293"/>
    </location>
</feature>
<comment type="caution">
    <text evidence="2">The sequence shown here is derived from an EMBL/GenBank/DDBJ whole genome shotgun (WGS) entry which is preliminary data.</text>
</comment>
<feature type="compositionally biased region" description="Polar residues" evidence="1">
    <location>
        <begin position="145"/>
        <end position="159"/>
    </location>
</feature>